<dbReference type="GO" id="GO:0003735">
    <property type="term" value="F:structural constituent of ribosome"/>
    <property type="evidence" value="ECO:0007669"/>
    <property type="project" value="UniProtKB-UniRule"/>
</dbReference>
<organism evidence="10">
    <name type="scientific">Desulfofervidus auxilii</name>
    <dbReference type="NCBI Taxonomy" id="1621989"/>
    <lineage>
        <taxon>Bacteria</taxon>
        <taxon>Pseudomonadati</taxon>
        <taxon>Thermodesulfobacteriota</taxon>
        <taxon>Candidatus Desulfofervidia</taxon>
        <taxon>Candidatus Desulfofervidales</taxon>
        <taxon>Candidatus Desulfofervidaceae</taxon>
        <taxon>Candidatus Desulfofervidus</taxon>
    </lineage>
</organism>
<dbReference type="PANTHER" id="PTHR11229">
    <property type="entry name" value="50S RIBOSOMAL PROTEIN L3"/>
    <property type="match status" value="1"/>
</dbReference>
<dbReference type="InterPro" id="IPR019927">
    <property type="entry name" value="Ribosomal_uL3_bac/org-type"/>
</dbReference>
<evidence type="ECO:0000256" key="2">
    <source>
        <dbReference type="ARBA" id="ARBA00022730"/>
    </source>
</evidence>
<evidence type="ECO:0000256" key="7">
    <source>
        <dbReference type="HAMAP-Rule" id="MF_01325"/>
    </source>
</evidence>
<evidence type="ECO:0000256" key="9">
    <source>
        <dbReference type="RuleBase" id="RU003906"/>
    </source>
</evidence>
<proteinExistence type="inferred from homology"/>
<evidence type="ECO:0000256" key="5">
    <source>
        <dbReference type="ARBA" id="ARBA00023274"/>
    </source>
</evidence>
<evidence type="ECO:0000313" key="10">
    <source>
        <dbReference type="EMBL" id="HEC67227.1"/>
    </source>
</evidence>
<dbReference type="NCBIfam" id="TIGR03625">
    <property type="entry name" value="L3_bact"/>
    <property type="match status" value="1"/>
</dbReference>
<dbReference type="FunFam" id="2.40.30.10:FF:000004">
    <property type="entry name" value="50S ribosomal protein L3"/>
    <property type="match status" value="1"/>
</dbReference>
<comment type="similarity">
    <text evidence="1 7 8">Belongs to the universal ribosomal protein uL3 family.</text>
</comment>
<comment type="function">
    <text evidence="7 9">One of the primary rRNA binding proteins, it binds directly near the 3'-end of the 23S rRNA, where it nucleates assembly of the 50S subunit.</text>
</comment>
<keyword evidence="4 7" id="KW-0689">Ribosomal protein</keyword>
<dbReference type="Gene3D" id="3.30.160.810">
    <property type="match status" value="1"/>
</dbReference>
<name>A0A7C1ZMI9_DESA2</name>
<dbReference type="InterPro" id="IPR019926">
    <property type="entry name" value="Ribosomal_uL3_CS"/>
</dbReference>
<evidence type="ECO:0000256" key="8">
    <source>
        <dbReference type="RuleBase" id="RU003905"/>
    </source>
</evidence>
<dbReference type="AlphaFoldDB" id="A0A7C1ZMI9"/>
<evidence type="ECO:0000256" key="6">
    <source>
        <dbReference type="ARBA" id="ARBA00035243"/>
    </source>
</evidence>
<reference evidence="10" key="1">
    <citation type="journal article" date="2020" name="mSystems">
        <title>Genome- and Community-Level Interaction Insights into Carbon Utilization and Element Cycling Functions of Hydrothermarchaeota in Hydrothermal Sediment.</title>
        <authorList>
            <person name="Zhou Z."/>
            <person name="Liu Y."/>
            <person name="Xu W."/>
            <person name="Pan J."/>
            <person name="Luo Z.H."/>
            <person name="Li M."/>
        </authorList>
    </citation>
    <scope>NUCLEOTIDE SEQUENCE [LARGE SCALE GENOMIC DNA]</scope>
    <source>
        <strain evidence="10">HyVt-389</strain>
    </source>
</reference>
<dbReference type="FunFam" id="3.30.160.810:FF:000001">
    <property type="entry name" value="50S ribosomal protein L3"/>
    <property type="match status" value="1"/>
</dbReference>
<dbReference type="PANTHER" id="PTHR11229:SF16">
    <property type="entry name" value="LARGE RIBOSOMAL SUBUNIT PROTEIN UL3C"/>
    <property type="match status" value="1"/>
</dbReference>
<comment type="caution">
    <text evidence="10">The sequence shown here is derived from an EMBL/GenBank/DDBJ whole genome shotgun (WGS) entry which is preliminary data.</text>
</comment>
<dbReference type="InterPro" id="IPR009000">
    <property type="entry name" value="Transl_B-barrel_sf"/>
</dbReference>
<dbReference type="InterPro" id="IPR000597">
    <property type="entry name" value="Ribosomal_uL3"/>
</dbReference>
<dbReference type="GO" id="GO:0019843">
    <property type="term" value="F:rRNA binding"/>
    <property type="evidence" value="ECO:0007669"/>
    <property type="project" value="UniProtKB-UniRule"/>
</dbReference>
<evidence type="ECO:0000256" key="3">
    <source>
        <dbReference type="ARBA" id="ARBA00022884"/>
    </source>
</evidence>
<protein>
    <recommendedName>
        <fullName evidence="6 7">Large ribosomal subunit protein uL3</fullName>
    </recommendedName>
</protein>
<evidence type="ECO:0000256" key="4">
    <source>
        <dbReference type="ARBA" id="ARBA00022980"/>
    </source>
</evidence>
<dbReference type="GO" id="GO:0006412">
    <property type="term" value="P:translation"/>
    <property type="evidence" value="ECO:0007669"/>
    <property type="project" value="UniProtKB-UniRule"/>
</dbReference>
<keyword evidence="3 7" id="KW-0694">RNA-binding</keyword>
<keyword evidence="2 7" id="KW-0699">rRNA-binding</keyword>
<dbReference type="SUPFAM" id="SSF50447">
    <property type="entry name" value="Translation proteins"/>
    <property type="match status" value="1"/>
</dbReference>
<gene>
    <name evidence="7" type="primary">rplC</name>
    <name evidence="10" type="ORF">ENI35_00160</name>
</gene>
<dbReference type="GO" id="GO:0022625">
    <property type="term" value="C:cytosolic large ribosomal subunit"/>
    <property type="evidence" value="ECO:0007669"/>
    <property type="project" value="TreeGrafter"/>
</dbReference>
<keyword evidence="5 7" id="KW-0687">Ribonucleoprotein</keyword>
<dbReference type="PROSITE" id="PS00474">
    <property type="entry name" value="RIBOSOMAL_L3"/>
    <property type="match status" value="1"/>
</dbReference>
<dbReference type="Proteomes" id="UP000885738">
    <property type="component" value="Unassembled WGS sequence"/>
</dbReference>
<dbReference type="Gene3D" id="2.40.30.10">
    <property type="entry name" value="Translation factors"/>
    <property type="match status" value="1"/>
</dbReference>
<dbReference type="Pfam" id="PF00297">
    <property type="entry name" value="Ribosomal_L3"/>
    <property type="match status" value="1"/>
</dbReference>
<comment type="subunit">
    <text evidence="7 9">Part of the 50S ribosomal subunit. Forms a cluster with proteins L14 and L19.</text>
</comment>
<dbReference type="EMBL" id="DRIH01000006">
    <property type="protein sequence ID" value="HEC67227.1"/>
    <property type="molecule type" value="Genomic_DNA"/>
</dbReference>
<accession>A0A7C1ZMI9</accession>
<evidence type="ECO:0000256" key="1">
    <source>
        <dbReference type="ARBA" id="ARBA00006540"/>
    </source>
</evidence>
<dbReference type="HAMAP" id="MF_01325_B">
    <property type="entry name" value="Ribosomal_uL3_B"/>
    <property type="match status" value="1"/>
</dbReference>
<sequence>MVKGILGKKLGMTRIFDEDGNIVPVTILEAGPCVIVQKKTVEKDGYQGIQMGFLPKKKTRVTRPLLGHFEKAQVSCFYYLKEFKVENIDAIEVGQRITVDEFQPGDIVNVTGRSKGRGFAGVIKRYGFKRGPETHGSRNHRGPKSIGACAFPGRVIKGKKMPGHMGNKQVTIKNLKIVDVRPEHNLLLVKGAIPGSRNSLVVIKKVGSRN</sequence>